<reference evidence="1" key="1">
    <citation type="submission" date="2022-03" db="EMBL/GenBank/DDBJ databases">
        <authorList>
            <person name="Lindestad O."/>
        </authorList>
    </citation>
    <scope>NUCLEOTIDE SEQUENCE</scope>
</reference>
<organism evidence="1 2">
    <name type="scientific">Pararge aegeria aegeria</name>
    <dbReference type="NCBI Taxonomy" id="348720"/>
    <lineage>
        <taxon>Eukaryota</taxon>
        <taxon>Metazoa</taxon>
        <taxon>Ecdysozoa</taxon>
        <taxon>Arthropoda</taxon>
        <taxon>Hexapoda</taxon>
        <taxon>Insecta</taxon>
        <taxon>Pterygota</taxon>
        <taxon>Neoptera</taxon>
        <taxon>Endopterygota</taxon>
        <taxon>Lepidoptera</taxon>
        <taxon>Glossata</taxon>
        <taxon>Ditrysia</taxon>
        <taxon>Papilionoidea</taxon>
        <taxon>Nymphalidae</taxon>
        <taxon>Satyrinae</taxon>
        <taxon>Satyrini</taxon>
        <taxon>Parargina</taxon>
        <taxon>Pararge</taxon>
    </lineage>
</organism>
<dbReference type="AlphaFoldDB" id="A0A8S4SP94"/>
<comment type="caution">
    <text evidence="1">The sequence shown here is derived from an EMBL/GenBank/DDBJ whole genome shotgun (WGS) entry which is preliminary data.</text>
</comment>
<name>A0A8S4SP94_9NEOP</name>
<proteinExistence type="predicted"/>
<keyword evidence="2" id="KW-1185">Reference proteome</keyword>
<sequence>MRNPHFVLLGSYSWIPALLKYLLATQVVAINVPKAGVGYFIDTASSRALHIGASQFEETTSSPKYTSGSTSLDELSHKKTDYCRMVSKFSLWEKLLMLTTA</sequence>
<evidence type="ECO:0000313" key="1">
    <source>
        <dbReference type="EMBL" id="CAH2268906.1"/>
    </source>
</evidence>
<accession>A0A8S4SP94</accession>
<evidence type="ECO:0000313" key="2">
    <source>
        <dbReference type="Proteomes" id="UP000838756"/>
    </source>
</evidence>
<dbReference type="Proteomes" id="UP000838756">
    <property type="component" value="Unassembled WGS sequence"/>
</dbReference>
<protein>
    <submittedName>
        <fullName evidence="1">Jg21174 protein</fullName>
    </submittedName>
</protein>
<dbReference type="EMBL" id="CAKXAJ010026482">
    <property type="protein sequence ID" value="CAH2268906.1"/>
    <property type="molecule type" value="Genomic_DNA"/>
</dbReference>
<gene>
    <name evidence="1" type="primary">jg21174</name>
    <name evidence="1" type="ORF">PAEG_LOCUS27208</name>
</gene>